<keyword evidence="3" id="KW-1185">Reference proteome</keyword>
<proteinExistence type="predicted"/>
<evidence type="ECO:0000313" key="4">
    <source>
        <dbReference type="Proteomes" id="UP000494256"/>
    </source>
</evidence>
<dbReference type="EMBL" id="CADEBC010000503">
    <property type="protein sequence ID" value="CAB3239940.1"/>
    <property type="molecule type" value="Genomic_DNA"/>
</dbReference>
<accession>A0A8S1A5X4</accession>
<organism evidence="1 3">
    <name type="scientific">Arctia plantaginis</name>
    <name type="common">Wood tiger moth</name>
    <name type="synonym">Phalaena plantaginis</name>
    <dbReference type="NCBI Taxonomy" id="874455"/>
    <lineage>
        <taxon>Eukaryota</taxon>
        <taxon>Metazoa</taxon>
        <taxon>Ecdysozoa</taxon>
        <taxon>Arthropoda</taxon>
        <taxon>Hexapoda</taxon>
        <taxon>Insecta</taxon>
        <taxon>Pterygota</taxon>
        <taxon>Neoptera</taxon>
        <taxon>Endopterygota</taxon>
        <taxon>Lepidoptera</taxon>
        <taxon>Glossata</taxon>
        <taxon>Ditrysia</taxon>
        <taxon>Noctuoidea</taxon>
        <taxon>Erebidae</taxon>
        <taxon>Arctiinae</taxon>
        <taxon>Arctia</taxon>
    </lineage>
</organism>
<sequence length="87" mass="9171">MTWIVRGGQQLELEECGRAGAGRAAARGASVGVRVPRLDVAAALRAAAVELMSGGYYAGTAATLPTCRELAGRRRHRAAPPPQHHRL</sequence>
<name>A0A8S1A5X4_ARCPL</name>
<evidence type="ECO:0000313" key="3">
    <source>
        <dbReference type="Proteomes" id="UP000494106"/>
    </source>
</evidence>
<gene>
    <name evidence="1" type="ORF">APLA_LOCUS8114</name>
    <name evidence="2" type="ORF">APLA_LOCUS9136</name>
</gene>
<evidence type="ECO:0000313" key="1">
    <source>
        <dbReference type="EMBL" id="CAB3239940.1"/>
    </source>
</evidence>
<protein>
    <submittedName>
        <fullName evidence="1">Uncharacterized protein</fullName>
    </submittedName>
</protein>
<dbReference type="Proteomes" id="UP000494106">
    <property type="component" value="Unassembled WGS sequence"/>
</dbReference>
<evidence type="ECO:0000313" key="2">
    <source>
        <dbReference type="EMBL" id="CAB3240575.1"/>
    </source>
</evidence>
<dbReference type="Proteomes" id="UP000494256">
    <property type="component" value="Unassembled WGS sequence"/>
</dbReference>
<reference evidence="3 4" key="1">
    <citation type="submission" date="2020-04" db="EMBL/GenBank/DDBJ databases">
        <authorList>
            <person name="Wallbank WR R."/>
            <person name="Pardo Diaz C."/>
            <person name="Kozak K."/>
            <person name="Martin S."/>
            <person name="Jiggins C."/>
            <person name="Moest M."/>
            <person name="Warren A I."/>
            <person name="Byers J.R.P. K."/>
            <person name="Montejo-Kovacevich G."/>
            <person name="Yen C E."/>
        </authorList>
    </citation>
    <scope>NUCLEOTIDE SEQUENCE [LARGE SCALE GENOMIC DNA]</scope>
</reference>
<dbReference type="EMBL" id="CADEBD010000309">
    <property type="protein sequence ID" value="CAB3240575.1"/>
    <property type="molecule type" value="Genomic_DNA"/>
</dbReference>
<comment type="caution">
    <text evidence="1">The sequence shown here is derived from an EMBL/GenBank/DDBJ whole genome shotgun (WGS) entry which is preliminary data.</text>
</comment>
<dbReference type="AlphaFoldDB" id="A0A8S1A5X4"/>